<reference evidence="15 16" key="1">
    <citation type="journal article" date="2013" name="MBio">
        <title>Genome sequencing of the plant pathogen Taphrina deformans, the causal agent of peach leaf curl.</title>
        <authorList>
            <person name="Cisse O.H."/>
            <person name="Almeida J.M.G.C.F."/>
            <person name="Fonseca A."/>
            <person name="Kumar A.A."/>
            <person name="Salojaervi J."/>
            <person name="Overmyer K."/>
            <person name="Hauser P.M."/>
            <person name="Pagni M."/>
        </authorList>
    </citation>
    <scope>NUCLEOTIDE SEQUENCE [LARGE SCALE GENOMIC DNA]</scope>
    <source>
        <strain evidence="16">PYCC 5710 / ATCC 11124 / CBS 356.35 / IMI 108563 / JCM 9778 / NBRC 8474</strain>
    </source>
</reference>
<keyword evidence="5 10" id="KW-0863">Zinc-finger</keyword>
<keyword evidence="7" id="KW-0347">Helicase</keyword>
<dbReference type="InterPro" id="IPR000330">
    <property type="entry name" value="SNF2_N"/>
</dbReference>
<evidence type="ECO:0000256" key="3">
    <source>
        <dbReference type="ARBA" id="ARBA00022723"/>
    </source>
</evidence>
<evidence type="ECO:0000256" key="4">
    <source>
        <dbReference type="ARBA" id="ARBA00022741"/>
    </source>
</evidence>
<keyword evidence="8" id="KW-0862">Zinc</keyword>
<accession>R4XK47</accession>
<keyword evidence="3" id="KW-0479">Metal-binding</keyword>
<evidence type="ECO:0000256" key="5">
    <source>
        <dbReference type="ARBA" id="ARBA00022771"/>
    </source>
</evidence>
<dbReference type="CDD" id="cd16567">
    <property type="entry name" value="RING-HC_RAD16-like"/>
    <property type="match status" value="1"/>
</dbReference>
<dbReference type="PROSITE" id="PS00518">
    <property type="entry name" value="ZF_RING_1"/>
    <property type="match status" value="1"/>
</dbReference>
<feature type="domain" description="Helicase ATP-binding" evidence="13">
    <location>
        <begin position="281"/>
        <end position="461"/>
    </location>
</feature>
<dbReference type="Gene3D" id="3.40.50.300">
    <property type="entry name" value="P-loop containing nucleotide triphosphate hydrolases"/>
    <property type="match status" value="1"/>
</dbReference>
<dbReference type="InterPro" id="IPR001650">
    <property type="entry name" value="Helicase_C-like"/>
</dbReference>
<dbReference type="GO" id="GO:0008270">
    <property type="term" value="F:zinc ion binding"/>
    <property type="evidence" value="ECO:0007669"/>
    <property type="project" value="UniProtKB-KW"/>
</dbReference>
<dbReference type="AlphaFoldDB" id="R4XK47"/>
<dbReference type="InterPro" id="IPR017907">
    <property type="entry name" value="Znf_RING_CS"/>
</dbReference>
<evidence type="ECO:0000256" key="8">
    <source>
        <dbReference type="ARBA" id="ARBA00022833"/>
    </source>
</evidence>
<dbReference type="PROSITE" id="PS51194">
    <property type="entry name" value="HELICASE_CTER"/>
    <property type="match status" value="1"/>
</dbReference>
<evidence type="ECO:0000256" key="1">
    <source>
        <dbReference type="ARBA" id="ARBA00004123"/>
    </source>
</evidence>
<evidence type="ECO:0008006" key="17">
    <source>
        <dbReference type="Google" id="ProtNLM"/>
    </source>
</evidence>
<evidence type="ECO:0000256" key="7">
    <source>
        <dbReference type="ARBA" id="ARBA00022806"/>
    </source>
</evidence>
<organism evidence="15 16">
    <name type="scientific">Taphrina deformans (strain PYCC 5710 / ATCC 11124 / CBS 356.35 / IMI 108563 / JCM 9778 / NBRC 8474)</name>
    <name type="common">Peach leaf curl fungus</name>
    <name type="synonym">Lalaria deformans</name>
    <dbReference type="NCBI Taxonomy" id="1097556"/>
    <lineage>
        <taxon>Eukaryota</taxon>
        <taxon>Fungi</taxon>
        <taxon>Dikarya</taxon>
        <taxon>Ascomycota</taxon>
        <taxon>Taphrinomycotina</taxon>
        <taxon>Taphrinomycetes</taxon>
        <taxon>Taphrinales</taxon>
        <taxon>Taphrinaceae</taxon>
        <taxon>Taphrina</taxon>
    </lineage>
</organism>
<dbReference type="InterPro" id="IPR002464">
    <property type="entry name" value="DNA/RNA_helicase_DEAH_CS"/>
</dbReference>
<feature type="region of interest" description="Disordered" evidence="11">
    <location>
        <begin position="51"/>
        <end position="141"/>
    </location>
</feature>
<dbReference type="InterPro" id="IPR027417">
    <property type="entry name" value="P-loop_NTPase"/>
</dbReference>
<evidence type="ECO:0000256" key="6">
    <source>
        <dbReference type="ARBA" id="ARBA00022801"/>
    </source>
</evidence>
<dbReference type="GO" id="GO:0006289">
    <property type="term" value="P:nucleotide-excision repair"/>
    <property type="evidence" value="ECO:0007669"/>
    <property type="project" value="TreeGrafter"/>
</dbReference>
<comment type="subcellular location">
    <subcellularLocation>
        <location evidence="1">Nucleus</location>
    </subcellularLocation>
</comment>
<evidence type="ECO:0000256" key="2">
    <source>
        <dbReference type="ARBA" id="ARBA00007025"/>
    </source>
</evidence>
<dbReference type="VEuPathDB" id="FungiDB:TAPDE_004010"/>
<evidence type="ECO:0000313" key="16">
    <source>
        <dbReference type="Proteomes" id="UP000013776"/>
    </source>
</evidence>
<dbReference type="SMART" id="SM00184">
    <property type="entry name" value="RING"/>
    <property type="match status" value="1"/>
</dbReference>
<keyword evidence="9" id="KW-0067">ATP-binding</keyword>
<dbReference type="GO" id="GO:0016787">
    <property type="term" value="F:hydrolase activity"/>
    <property type="evidence" value="ECO:0007669"/>
    <property type="project" value="UniProtKB-KW"/>
</dbReference>
<dbReference type="CDD" id="cd18793">
    <property type="entry name" value="SF2_C_SNF"/>
    <property type="match status" value="1"/>
</dbReference>
<keyword evidence="6" id="KW-0378">Hydrolase</keyword>
<evidence type="ECO:0000259" key="14">
    <source>
        <dbReference type="PROSITE" id="PS51194"/>
    </source>
</evidence>
<feature type="compositionally biased region" description="Polar residues" evidence="11">
    <location>
        <begin position="88"/>
        <end position="101"/>
    </location>
</feature>
<dbReference type="PROSITE" id="PS51192">
    <property type="entry name" value="HELICASE_ATP_BIND_1"/>
    <property type="match status" value="1"/>
</dbReference>
<dbReference type="Pfam" id="PF00097">
    <property type="entry name" value="zf-C3HC4"/>
    <property type="match status" value="1"/>
</dbReference>
<evidence type="ECO:0000259" key="13">
    <source>
        <dbReference type="PROSITE" id="PS51192"/>
    </source>
</evidence>
<dbReference type="PROSITE" id="PS00690">
    <property type="entry name" value="DEAH_ATP_HELICASE"/>
    <property type="match status" value="1"/>
</dbReference>
<dbReference type="InterPro" id="IPR001841">
    <property type="entry name" value="Znf_RING"/>
</dbReference>
<dbReference type="GO" id="GO:0005524">
    <property type="term" value="F:ATP binding"/>
    <property type="evidence" value="ECO:0007669"/>
    <property type="project" value="UniProtKB-KW"/>
</dbReference>
<dbReference type="GO" id="GO:0005634">
    <property type="term" value="C:nucleus"/>
    <property type="evidence" value="ECO:0007669"/>
    <property type="project" value="UniProtKB-SubCell"/>
</dbReference>
<dbReference type="SUPFAM" id="SSF52540">
    <property type="entry name" value="P-loop containing nucleoside triphosphate hydrolases"/>
    <property type="match status" value="2"/>
</dbReference>
<dbReference type="Pfam" id="PF00271">
    <property type="entry name" value="Helicase_C"/>
    <property type="match status" value="1"/>
</dbReference>
<dbReference type="SMART" id="SM00490">
    <property type="entry name" value="HELICc"/>
    <property type="match status" value="1"/>
</dbReference>
<evidence type="ECO:0000256" key="10">
    <source>
        <dbReference type="PROSITE-ProRule" id="PRU00175"/>
    </source>
</evidence>
<feature type="compositionally biased region" description="Basic and acidic residues" evidence="11">
    <location>
        <begin position="129"/>
        <end position="141"/>
    </location>
</feature>
<dbReference type="PANTHER" id="PTHR45626">
    <property type="entry name" value="TRANSCRIPTION TERMINATION FACTOR 2-RELATED"/>
    <property type="match status" value="1"/>
</dbReference>
<dbReference type="eggNOG" id="KOG1002">
    <property type="taxonomic scope" value="Eukaryota"/>
</dbReference>
<gene>
    <name evidence="15" type="ORF">TAPDE_004010</name>
</gene>
<comment type="caution">
    <text evidence="15">The sequence shown here is derived from an EMBL/GenBank/DDBJ whole genome shotgun (WGS) entry which is preliminary data.</text>
</comment>
<dbReference type="Proteomes" id="UP000013776">
    <property type="component" value="Unassembled WGS sequence"/>
</dbReference>
<dbReference type="GO" id="GO:0008094">
    <property type="term" value="F:ATP-dependent activity, acting on DNA"/>
    <property type="evidence" value="ECO:0007669"/>
    <property type="project" value="TreeGrafter"/>
</dbReference>
<evidence type="ECO:0000256" key="11">
    <source>
        <dbReference type="SAM" id="MobiDB-lite"/>
    </source>
</evidence>
<dbReference type="InterPro" id="IPR049730">
    <property type="entry name" value="SNF2/RAD54-like_C"/>
</dbReference>
<keyword evidence="4" id="KW-0547">Nucleotide-binding</keyword>
<comment type="similarity">
    <text evidence="2">Belongs to the SNF2/RAD54 helicase family.</text>
</comment>
<feature type="domain" description="Helicase C-terminal" evidence="14">
    <location>
        <begin position="708"/>
        <end position="820"/>
    </location>
</feature>
<dbReference type="InterPro" id="IPR038718">
    <property type="entry name" value="SNF2-like_sf"/>
</dbReference>
<dbReference type="Gene3D" id="3.30.40.10">
    <property type="entry name" value="Zinc/RING finger domain, C3HC4 (zinc finger)"/>
    <property type="match status" value="1"/>
</dbReference>
<keyword evidence="16" id="KW-1185">Reference proteome</keyword>
<dbReference type="GO" id="GO:0004386">
    <property type="term" value="F:helicase activity"/>
    <property type="evidence" value="ECO:0007669"/>
    <property type="project" value="UniProtKB-KW"/>
</dbReference>
<protein>
    <recommendedName>
        <fullName evidence="17">DNA repair protein RAD16</fullName>
    </recommendedName>
</protein>
<dbReference type="SUPFAM" id="SSF57850">
    <property type="entry name" value="RING/U-box"/>
    <property type="match status" value="1"/>
</dbReference>
<sequence length="820" mass="92892">MPPKRARQARTISKTETIASNEDAEPSRISTRAASKRKAVDELDLFDIPDSIASSPIATPARKRQRFEIQVTPAESNVPSTYGEMDSPSGSKAPTTPATSLSDDESDHDIRRKTRRIPARASAAKRKSFKVESESELSDHDELQISTPRYWMLASERVSPKAKTGSDEDDDDFQVEQVVSDEDVDNVSVVDGIIAEDEDDDDDLPLATTARRARRQRTAGNGLSQYQKTMAKLAQHHPDLENVWGDLETKEIIVPTKAAQPEILTLKLLPFQLEGLYWLRKQEQSEFRGGILADEMGMGKTIQTVSMLVSDTSRDKLGGEAGTLIVAPTVALMQWKSEISLYTNNALTILIYHGANRETSIKKLKEYDIVLTTYNLLESVWRKQQSGFRRKDGVVKEKSILHSIKFHRIVLDEAHNIKDRSCGTARAVFNLQTDLRWCLSGTPLQNRVGELFSLLRFLQADPFSYYYCKKCPCKSLHWKFTDKRTCDDCHHKPMDHTCWFNHELLKPIQRFGAEGEGLTAFKKIHNLLRRLMLRRTKIERADDMGLPPRVVNVRRDLFNDEEEDLYESLYTESKRKFNTYADQGTVLNNYANIFQLITRMRQMADHPDLILKRNAEAGQNSLVCRICDDTSEDAIKAKCHHIFCRSCVQDYQEGFVGATPDCPVCHLPLNIDLTAPALETANEDLIKRNSILNRIDMSKWRSSTKIEALVEELYKLRAKDSSIKSIVFSQWTSFLELVNWRLRRAGFSCCKLDGTMTPEARANTINHFSTDPSVSVFLVSLKAGGVALNLTEASVVFLSDPWWNPSAEVCPVIVTLSNKY</sequence>
<dbReference type="InterPro" id="IPR013083">
    <property type="entry name" value="Znf_RING/FYVE/PHD"/>
</dbReference>
<dbReference type="PROSITE" id="PS50089">
    <property type="entry name" value="ZF_RING_2"/>
    <property type="match status" value="1"/>
</dbReference>
<proteinExistence type="inferred from homology"/>
<feature type="compositionally biased region" description="Polar residues" evidence="11">
    <location>
        <begin position="10"/>
        <end position="20"/>
    </location>
</feature>
<dbReference type="CDD" id="cd18008">
    <property type="entry name" value="DEXDc_SHPRH-like"/>
    <property type="match status" value="1"/>
</dbReference>
<evidence type="ECO:0000313" key="15">
    <source>
        <dbReference type="EMBL" id="CCG83688.1"/>
    </source>
</evidence>
<evidence type="ECO:0000256" key="9">
    <source>
        <dbReference type="ARBA" id="ARBA00022840"/>
    </source>
</evidence>
<dbReference type="Pfam" id="PF00176">
    <property type="entry name" value="SNF2-rel_dom"/>
    <property type="match status" value="1"/>
</dbReference>
<dbReference type="PANTHER" id="PTHR45626:SF12">
    <property type="entry name" value="DNA REPAIR PROTEIN RAD16"/>
    <property type="match status" value="1"/>
</dbReference>
<dbReference type="SMART" id="SM00487">
    <property type="entry name" value="DEXDc"/>
    <property type="match status" value="1"/>
</dbReference>
<dbReference type="OrthoDB" id="448448at2759"/>
<dbReference type="STRING" id="1097556.R4XK47"/>
<feature type="region of interest" description="Disordered" evidence="11">
    <location>
        <begin position="1"/>
        <end position="38"/>
    </location>
</feature>
<dbReference type="InterPro" id="IPR018957">
    <property type="entry name" value="Znf_C3HC4_RING-type"/>
</dbReference>
<name>R4XK47_TAPDE</name>
<dbReference type="EMBL" id="CAHR02000169">
    <property type="protein sequence ID" value="CCG83688.1"/>
    <property type="molecule type" value="Genomic_DNA"/>
</dbReference>
<dbReference type="InterPro" id="IPR014001">
    <property type="entry name" value="Helicase_ATP-bd"/>
</dbReference>
<dbReference type="InterPro" id="IPR050628">
    <property type="entry name" value="SNF2_RAD54_helicase_TF"/>
</dbReference>
<dbReference type="Gene3D" id="3.40.50.10810">
    <property type="entry name" value="Tandem AAA-ATPase domain"/>
    <property type="match status" value="1"/>
</dbReference>
<evidence type="ECO:0000259" key="12">
    <source>
        <dbReference type="PROSITE" id="PS50089"/>
    </source>
</evidence>
<feature type="domain" description="RING-type" evidence="12">
    <location>
        <begin position="624"/>
        <end position="666"/>
    </location>
</feature>
<feature type="compositionally biased region" description="Basic residues" evidence="11">
    <location>
        <begin position="111"/>
        <end position="128"/>
    </location>
</feature>